<evidence type="ECO:0000313" key="4">
    <source>
        <dbReference type="EMBL" id="GAA3396469.1"/>
    </source>
</evidence>
<keyword evidence="1" id="KW-0489">Methyltransferase</keyword>
<dbReference type="InterPro" id="IPR029063">
    <property type="entry name" value="SAM-dependent_MTases_sf"/>
</dbReference>
<dbReference type="SUPFAM" id="SSF53335">
    <property type="entry name" value="S-adenosyl-L-methionine-dependent methyltransferases"/>
    <property type="match status" value="1"/>
</dbReference>
<dbReference type="PANTHER" id="PTHR43861:SF1">
    <property type="entry name" value="TRANS-ACONITATE 2-METHYLTRANSFERASE"/>
    <property type="match status" value="1"/>
</dbReference>
<dbReference type="InterPro" id="IPR041698">
    <property type="entry name" value="Methyltransf_25"/>
</dbReference>
<protein>
    <submittedName>
        <fullName evidence="4">Trans-aconitate 2-methyltransferase</fullName>
    </submittedName>
</protein>
<name>A0ABP6T984_9ACTN</name>
<evidence type="ECO:0000259" key="3">
    <source>
        <dbReference type="Pfam" id="PF13649"/>
    </source>
</evidence>
<feature type="domain" description="Methyltransferase" evidence="3">
    <location>
        <begin position="39"/>
        <end position="128"/>
    </location>
</feature>
<comment type="caution">
    <text evidence="4">The sequence shown here is derived from an EMBL/GenBank/DDBJ whole genome shotgun (WGS) entry which is preliminary data.</text>
</comment>
<evidence type="ECO:0000313" key="5">
    <source>
        <dbReference type="Proteomes" id="UP001501676"/>
    </source>
</evidence>
<dbReference type="Gene3D" id="3.40.50.150">
    <property type="entry name" value="Vaccinia Virus protein VP39"/>
    <property type="match status" value="1"/>
</dbReference>
<organism evidence="4 5">
    <name type="scientific">Cryptosporangium minutisporangium</name>
    <dbReference type="NCBI Taxonomy" id="113569"/>
    <lineage>
        <taxon>Bacteria</taxon>
        <taxon>Bacillati</taxon>
        <taxon>Actinomycetota</taxon>
        <taxon>Actinomycetes</taxon>
        <taxon>Cryptosporangiales</taxon>
        <taxon>Cryptosporangiaceae</taxon>
        <taxon>Cryptosporangium</taxon>
    </lineage>
</organism>
<keyword evidence="2" id="KW-0808">Transferase</keyword>
<dbReference type="EMBL" id="BAAAYN010000056">
    <property type="protein sequence ID" value="GAA3396469.1"/>
    <property type="molecule type" value="Genomic_DNA"/>
</dbReference>
<accession>A0ABP6T984</accession>
<dbReference type="RefSeq" id="WP_345732890.1">
    <property type="nucleotide sequence ID" value="NZ_BAAAYN010000056.1"/>
</dbReference>
<dbReference type="InterPro" id="IPR023149">
    <property type="entry name" value="Trans_acon_MeTrfase_C"/>
</dbReference>
<keyword evidence="5" id="KW-1185">Reference proteome</keyword>
<dbReference type="PANTHER" id="PTHR43861">
    <property type="entry name" value="TRANS-ACONITATE 2-METHYLTRANSFERASE-RELATED"/>
    <property type="match status" value="1"/>
</dbReference>
<reference evidence="5" key="1">
    <citation type="journal article" date="2019" name="Int. J. Syst. Evol. Microbiol.">
        <title>The Global Catalogue of Microorganisms (GCM) 10K type strain sequencing project: providing services to taxonomists for standard genome sequencing and annotation.</title>
        <authorList>
            <consortium name="The Broad Institute Genomics Platform"/>
            <consortium name="The Broad Institute Genome Sequencing Center for Infectious Disease"/>
            <person name="Wu L."/>
            <person name="Ma J."/>
        </authorList>
    </citation>
    <scope>NUCLEOTIDE SEQUENCE [LARGE SCALE GENOMIC DNA]</scope>
    <source>
        <strain evidence="5">JCM 9458</strain>
    </source>
</reference>
<dbReference type="Pfam" id="PF13649">
    <property type="entry name" value="Methyltransf_25"/>
    <property type="match status" value="1"/>
</dbReference>
<dbReference type="CDD" id="cd02440">
    <property type="entry name" value="AdoMet_MTases"/>
    <property type="match status" value="1"/>
</dbReference>
<dbReference type="Gene3D" id="1.10.150.290">
    <property type="entry name" value="S-adenosyl-L-methionine-dependent methyltransferases"/>
    <property type="match status" value="1"/>
</dbReference>
<evidence type="ECO:0000256" key="1">
    <source>
        <dbReference type="ARBA" id="ARBA00022603"/>
    </source>
</evidence>
<evidence type="ECO:0000256" key="2">
    <source>
        <dbReference type="ARBA" id="ARBA00022679"/>
    </source>
</evidence>
<dbReference type="Proteomes" id="UP001501676">
    <property type="component" value="Unassembled WGS sequence"/>
</dbReference>
<proteinExistence type="predicted"/>
<sequence length="266" mass="29267">MPFEQWDPAVYIRRRPERARPFAELVARIGAVPDEVRSVVDAGCGPGYLTATLAERYPRAHVTGLDSSAAMITEAQPLARAGLRFAVADVREWTPPPDVDVLVSNAVLHWIDGHPELLRRWAGALRPGAWLAVQVPGNQQAPSHVAVRDLIESPEWSERLAGTSESGPVLEPVGYATQLTEAGCRVDVWETTYLHDLREETGGHPVLGWLEGTTLRPVIAALGREEYGRFAAALTDRLAAAYPVADGRVWYPFRRIFVVAQKAPVR</sequence>
<gene>
    <name evidence="4" type="ORF">GCM10020369_73290</name>
</gene>